<evidence type="ECO:0000256" key="5">
    <source>
        <dbReference type="RuleBase" id="RU363032"/>
    </source>
</evidence>
<dbReference type="InterPro" id="IPR035906">
    <property type="entry name" value="MetI-like_sf"/>
</dbReference>
<dbReference type="Gene3D" id="1.10.3720.10">
    <property type="entry name" value="MetI-like"/>
    <property type="match status" value="1"/>
</dbReference>
<name>A0ABX2A242_9MICO</name>
<comment type="caution">
    <text evidence="8">The sequence shown here is derived from an EMBL/GenBank/DDBJ whole genome shotgun (WGS) entry which is preliminary data.</text>
</comment>
<dbReference type="NCBIfam" id="TIGR02138">
    <property type="entry name" value="phosphate_pstC"/>
    <property type="match status" value="1"/>
</dbReference>
<reference evidence="8 9" key="1">
    <citation type="submission" date="2020-05" db="EMBL/GenBank/DDBJ databases">
        <title>Genomic Encyclopedia of Type Strains, Phase III (KMG-III): the genomes of soil and plant-associated and newly described type strains.</title>
        <authorList>
            <person name="Whitman W."/>
        </authorList>
    </citation>
    <scope>NUCLEOTIDE SEQUENCE [LARGE SCALE GENOMIC DNA]</scope>
    <source>
        <strain evidence="8 9">KCTC 19046</strain>
    </source>
</reference>
<comment type="subcellular location">
    <subcellularLocation>
        <location evidence="5">Cell membrane</location>
        <topology evidence="5">Multi-pass membrane protein</topology>
    </subcellularLocation>
    <subcellularLocation>
        <location evidence="1">Membrane</location>
        <topology evidence="1">Multi-pass membrane protein</topology>
    </subcellularLocation>
</comment>
<keyword evidence="4 5" id="KW-0472">Membrane</keyword>
<dbReference type="InterPro" id="IPR011864">
    <property type="entry name" value="Phosphate_PstC"/>
</dbReference>
<evidence type="ECO:0000256" key="3">
    <source>
        <dbReference type="ARBA" id="ARBA00022989"/>
    </source>
</evidence>
<comment type="function">
    <text evidence="6">Part of the binding-protein-dependent transport system for phosphate; probably responsible for the translocation of the substrate across the membrane.</text>
</comment>
<feature type="transmembrane region" description="Helical" evidence="5">
    <location>
        <begin position="223"/>
        <end position="244"/>
    </location>
</feature>
<dbReference type="SUPFAM" id="SSF161098">
    <property type="entry name" value="MetI-like"/>
    <property type="match status" value="1"/>
</dbReference>
<keyword evidence="9" id="KW-1185">Reference proteome</keyword>
<dbReference type="Pfam" id="PF00528">
    <property type="entry name" value="BPD_transp_1"/>
    <property type="match status" value="1"/>
</dbReference>
<evidence type="ECO:0000256" key="1">
    <source>
        <dbReference type="ARBA" id="ARBA00004141"/>
    </source>
</evidence>
<feature type="transmembrane region" description="Helical" evidence="5">
    <location>
        <begin position="30"/>
        <end position="54"/>
    </location>
</feature>
<evidence type="ECO:0000259" key="7">
    <source>
        <dbReference type="PROSITE" id="PS50928"/>
    </source>
</evidence>
<protein>
    <recommendedName>
        <fullName evidence="6">Phosphate transport system permease protein</fullName>
    </recommendedName>
</protein>
<feature type="transmembrane region" description="Helical" evidence="5">
    <location>
        <begin position="290"/>
        <end position="315"/>
    </location>
</feature>
<keyword evidence="3 5" id="KW-1133">Transmembrane helix</keyword>
<evidence type="ECO:0000256" key="2">
    <source>
        <dbReference type="ARBA" id="ARBA00022692"/>
    </source>
</evidence>
<organism evidence="8 9">
    <name type="scientific">Isoptericola halotolerans</name>
    <dbReference type="NCBI Taxonomy" id="300560"/>
    <lineage>
        <taxon>Bacteria</taxon>
        <taxon>Bacillati</taxon>
        <taxon>Actinomycetota</taxon>
        <taxon>Actinomycetes</taxon>
        <taxon>Micrococcales</taxon>
        <taxon>Promicromonosporaceae</taxon>
        <taxon>Isoptericola</taxon>
    </lineage>
</organism>
<dbReference type="PANTHER" id="PTHR42727">
    <property type="entry name" value="PHOSPHATE TRANSPORT SYSTEM PERMEASE PROTEIN"/>
    <property type="match status" value="1"/>
</dbReference>
<keyword evidence="6" id="KW-0592">Phosphate transport</keyword>
<keyword evidence="5" id="KW-0813">Transport</keyword>
<feature type="domain" description="ABC transmembrane type-1" evidence="7">
    <location>
        <begin position="90"/>
        <end position="311"/>
    </location>
</feature>
<proteinExistence type="inferred from homology"/>
<dbReference type="RefSeq" id="WP_171781946.1">
    <property type="nucleotide sequence ID" value="NZ_JABEZU010000001.1"/>
</dbReference>
<feature type="transmembrane region" description="Helical" evidence="5">
    <location>
        <begin position="174"/>
        <end position="193"/>
    </location>
</feature>
<keyword evidence="2 5" id="KW-0812">Transmembrane</keyword>
<feature type="transmembrane region" description="Helical" evidence="5">
    <location>
        <begin position="89"/>
        <end position="115"/>
    </location>
</feature>
<sequence>MALLTAPTEPSSVGPPLSLEPSSRRLGEKFIVALLFGAAALAVLITVGIVLAIAGPTIEFFRQVPFSRFFSTEAWAPNFVPDGFGVYNILAGTAAIVLYSCMIALPAGLGAAIYLNEYASHRARRILKPVLEVLEGIPTVVYGLFALAFVAPLLQEIWPTFVPGKLGDPPGFQFVLSAGVVLGIMIIPTVASVSQDAMSAIPHGLREAAYGLGSTKMQVATKVVVPSAFSGIVASFVLGLSRAVGETMVVLMAAGAIANLTLWPNDPVLTMTAFIGRTATGDVGFGTTTYYTLFAVAALLFVITLVVNMISIALVRKFREVYE</sequence>
<feature type="transmembrane region" description="Helical" evidence="5">
    <location>
        <begin position="136"/>
        <end position="154"/>
    </location>
</feature>
<dbReference type="Proteomes" id="UP000757540">
    <property type="component" value="Unassembled WGS sequence"/>
</dbReference>
<dbReference type="PANTHER" id="PTHR42727:SF1">
    <property type="entry name" value="PHOSPHATE TRANSPORT SYSTEM PERMEASE"/>
    <property type="match status" value="1"/>
</dbReference>
<evidence type="ECO:0000256" key="4">
    <source>
        <dbReference type="ARBA" id="ARBA00023136"/>
    </source>
</evidence>
<gene>
    <name evidence="8" type="ORF">HDG69_000224</name>
</gene>
<dbReference type="CDD" id="cd06261">
    <property type="entry name" value="TM_PBP2"/>
    <property type="match status" value="1"/>
</dbReference>
<evidence type="ECO:0000256" key="6">
    <source>
        <dbReference type="RuleBase" id="RU363054"/>
    </source>
</evidence>
<dbReference type="EMBL" id="JABEZU010000001">
    <property type="protein sequence ID" value="NOV95671.1"/>
    <property type="molecule type" value="Genomic_DNA"/>
</dbReference>
<evidence type="ECO:0000313" key="9">
    <source>
        <dbReference type="Proteomes" id="UP000757540"/>
    </source>
</evidence>
<comment type="similarity">
    <text evidence="6">Belongs to the binding-protein-dependent transport system permease family. CysTW subfamily.</text>
</comment>
<dbReference type="PROSITE" id="PS50928">
    <property type="entry name" value="ABC_TM1"/>
    <property type="match status" value="1"/>
</dbReference>
<accession>A0ABX2A242</accession>
<keyword evidence="6" id="KW-1003">Cell membrane</keyword>
<evidence type="ECO:0000313" key="8">
    <source>
        <dbReference type="EMBL" id="NOV95671.1"/>
    </source>
</evidence>
<dbReference type="InterPro" id="IPR000515">
    <property type="entry name" value="MetI-like"/>
</dbReference>